<evidence type="ECO:0000313" key="4">
    <source>
        <dbReference type="Proteomes" id="UP000192674"/>
    </source>
</evidence>
<name>A0A1W2D250_KIBAR</name>
<keyword evidence="2" id="KW-0472">Membrane</keyword>
<feature type="region of interest" description="Disordered" evidence="1">
    <location>
        <begin position="1"/>
        <end position="89"/>
    </location>
</feature>
<feature type="compositionally biased region" description="Basic and acidic residues" evidence="1">
    <location>
        <begin position="141"/>
        <end position="160"/>
    </location>
</feature>
<feature type="region of interest" description="Disordered" evidence="1">
    <location>
        <begin position="135"/>
        <end position="169"/>
    </location>
</feature>
<feature type="compositionally biased region" description="Low complexity" evidence="1">
    <location>
        <begin position="51"/>
        <end position="60"/>
    </location>
</feature>
<evidence type="ECO:0000313" key="3">
    <source>
        <dbReference type="EMBL" id="SMC91550.1"/>
    </source>
</evidence>
<sequence length="197" mass="21097">MTDNNTPDAQQPDEQPALPPLTITPPQNIAAPSDAAWQPLPGDQVPAAVLPQSPYAATTPQTPPQGMPVQHPSGPLPMAAYPAPAPRKPRNKPAMVMTALAIVFLLAAGAFGALWLVEQGDHKGTNSELQTVRSNLSKTTKQLEDTEKERASAVTDKQRAEQSSAATKPCLDAAKATIRALTEDEFRKNFQEMVKQC</sequence>
<feature type="transmembrane region" description="Helical" evidence="2">
    <location>
        <begin position="94"/>
        <end position="117"/>
    </location>
</feature>
<dbReference type="AlphaFoldDB" id="A0A1W2D250"/>
<dbReference type="RefSeq" id="WP_084426519.1">
    <property type="nucleotide sequence ID" value="NZ_FWXV01000002.1"/>
</dbReference>
<feature type="compositionally biased region" description="Polar residues" evidence="1">
    <location>
        <begin position="1"/>
        <end position="13"/>
    </location>
</feature>
<keyword evidence="2" id="KW-1133">Transmembrane helix</keyword>
<keyword evidence="4" id="KW-1185">Reference proteome</keyword>
<organism evidence="3 4">
    <name type="scientific">Kibdelosporangium aridum</name>
    <dbReference type="NCBI Taxonomy" id="2030"/>
    <lineage>
        <taxon>Bacteria</taxon>
        <taxon>Bacillati</taxon>
        <taxon>Actinomycetota</taxon>
        <taxon>Actinomycetes</taxon>
        <taxon>Pseudonocardiales</taxon>
        <taxon>Pseudonocardiaceae</taxon>
        <taxon>Kibdelosporangium</taxon>
    </lineage>
</organism>
<reference evidence="3 4" key="1">
    <citation type="submission" date="2017-04" db="EMBL/GenBank/DDBJ databases">
        <authorList>
            <person name="Afonso C.L."/>
            <person name="Miller P.J."/>
            <person name="Scott M.A."/>
            <person name="Spackman E."/>
            <person name="Goraichik I."/>
            <person name="Dimitrov K.M."/>
            <person name="Suarez D.L."/>
            <person name="Swayne D.E."/>
        </authorList>
    </citation>
    <scope>NUCLEOTIDE SEQUENCE [LARGE SCALE GENOMIC DNA]</scope>
    <source>
        <strain evidence="3 4">DSM 43828</strain>
    </source>
</reference>
<keyword evidence="2" id="KW-0812">Transmembrane</keyword>
<gene>
    <name evidence="3" type="ORF">SAMN05661093_02765</name>
</gene>
<protein>
    <submittedName>
        <fullName evidence="3">Uncharacterized protein</fullName>
    </submittedName>
</protein>
<dbReference type="OrthoDB" id="3696801at2"/>
<dbReference type="Proteomes" id="UP000192674">
    <property type="component" value="Unassembled WGS sequence"/>
</dbReference>
<accession>A0A1W2D250</accession>
<dbReference type="EMBL" id="FWXV01000002">
    <property type="protein sequence ID" value="SMC91550.1"/>
    <property type="molecule type" value="Genomic_DNA"/>
</dbReference>
<evidence type="ECO:0000256" key="1">
    <source>
        <dbReference type="SAM" id="MobiDB-lite"/>
    </source>
</evidence>
<proteinExistence type="predicted"/>
<evidence type="ECO:0000256" key="2">
    <source>
        <dbReference type="SAM" id="Phobius"/>
    </source>
</evidence>